<sequence length="323" mass="36642">MAKANLLQRKMHAWLERRIPGSREFTLNRNNIFIFPSRFGLLYLILCLALFILGTNYQNNLILILGYFLLSLFLVSLLASYLNFAGIRLQLGKVSHSFAGDVANLPIWILGPDNDRNRFGRLHFSWYGQQVRQSVELSNMTNPVGLELDSPERGILRPPRVTLCSYYPLGLFRCWTHLSFDCEVIVYPAPLPCNLPLISETAKGETEGPLSVEDGHDNFDSLTEYRPGQPLYHVAWKQVAKGQGMISKKFSSQARQSAWLKLLPQGSDRLEHQLSELCFMILELDSAGMTYGLELGGMRHQPDKGNEHLHRCLTALALYRMGS</sequence>
<feature type="transmembrane region" description="Helical" evidence="1">
    <location>
        <begin position="61"/>
        <end position="84"/>
    </location>
</feature>
<keyword evidence="1" id="KW-0812">Transmembrane</keyword>
<keyword evidence="1" id="KW-1133">Transmembrane helix</keyword>
<comment type="caution">
    <text evidence="2">The sequence shown here is derived from an EMBL/GenBank/DDBJ whole genome shotgun (WGS) entry which is preliminary data.</text>
</comment>
<evidence type="ECO:0000256" key="1">
    <source>
        <dbReference type="SAM" id="Phobius"/>
    </source>
</evidence>
<organism evidence="2 3">
    <name type="scientific">Bowmanella dokdonensis</name>
    <dbReference type="NCBI Taxonomy" id="751969"/>
    <lineage>
        <taxon>Bacteria</taxon>
        <taxon>Pseudomonadati</taxon>
        <taxon>Pseudomonadota</taxon>
        <taxon>Gammaproteobacteria</taxon>
        <taxon>Alteromonadales</taxon>
        <taxon>Alteromonadaceae</taxon>
        <taxon>Bowmanella</taxon>
    </lineage>
</organism>
<dbReference type="EMBL" id="JAFKCV010000003">
    <property type="protein sequence ID" value="MBN7825004.1"/>
    <property type="molecule type" value="Genomic_DNA"/>
</dbReference>
<evidence type="ECO:0000313" key="2">
    <source>
        <dbReference type="EMBL" id="MBN7825004.1"/>
    </source>
</evidence>
<dbReference type="PANTHER" id="PTHR34351">
    <property type="entry name" value="SLR1927 PROTEIN-RELATED"/>
    <property type="match status" value="1"/>
</dbReference>
<dbReference type="AlphaFoldDB" id="A0A939DLL6"/>
<dbReference type="Proteomes" id="UP000664654">
    <property type="component" value="Unassembled WGS sequence"/>
</dbReference>
<feature type="transmembrane region" description="Helical" evidence="1">
    <location>
        <begin position="32"/>
        <end position="55"/>
    </location>
</feature>
<gene>
    <name evidence="2" type="ORF">J0A66_07195</name>
</gene>
<reference evidence="2" key="1">
    <citation type="submission" date="2021-03" db="EMBL/GenBank/DDBJ databases">
        <title>novel species isolated from a fishpond in China.</title>
        <authorList>
            <person name="Lu H."/>
            <person name="Cai Z."/>
        </authorList>
    </citation>
    <scope>NUCLEOTIDE SEQUENCE</scope>
    <source>
        <strain evidence="2">JCM 30855</strain>
    </source>
</reference>
<dbReference type="RefSeq" id="WP_206573112.1">
    <property type="nucleotide sequence ID" value="NZ_JAFKCV010000003.1"/>
</dbReference>
<dbReference type="PANTHER" id="PTHR34351:SF1">
    <property type="entry name" value="SLR1927 PROTEIN"/>
    <property type="match status" value="1"/>
</dbReference>
<accession>A0A939DLL6</accession>
<proteinExistence type="predicted"/>
<protein>
    <submittedName>
        <fullName evidence="2">DUF58 domain-containing protein</fullName>
    </submittedName>
</protein>
<keyword evidence="1" id="KW-0472">Membrane</keyword>
<name>A0A939DLL6_9ALTE</name>
<evidence type="ECO:0000313" key="3">
    <source>
        <dbReference type="Proteomes" id="UP000664654"/>
    </source>
</evidence>
<keyword evidence="3" id="KW-1185">Reference proteome</keyword>